<keyword evidence="2" id="KW-0540">Nuclease</keyword>
<proteinExistence type="predicted"/>
<keyword evidence="3" id="KW-1185">Reference proteome</keyword>
<dbReference type="InterPro" id="IPR002711">
    <property type="entry name" value="HNH"/>
</dbReference>
<gene>
    <name evidence="2" type="ORF">HMPREF0293_0252</name>
</gene>
<dbReference type="CDD" id="cd00085">
    <property type="entry name" value="HNHc"/>
    <property type="match status" value="1"/>
</dbReference>
<dbReference type="Pfam" id="PF01844">
    <property type="entry name" value="HNH"/>
    <property type="match status" value="1"/>
</dbReference>
<evidence type="ECO:0000259" key="1">
    <source>
        <dbReference type="SMART" id="SM00507"/>
    </source>
</evidence>
<keyword evidence="2" id="KW-0378">Hydrolase</keyword>
<feature type="domain" description="HNH nuclease" evidence="1">
    <location>
        <begin position="264"/>
        <end position="316"/>
    </location>
</feature>
<sequence length="383" mass="41848">MWFIVGGMNELCAIAELLAQAMTVAGQAFGMSQKALVRLGYDKTTAHTIKKLSNIYYGRASAPQSQERSREKAKVAGCSFASLNAIERFVAKLPKKFAWKIREALVPYGRDITAINAEGARLLQTYRQADNPDKKLTYRSIPNSTFATLTLTAESSRVKQIYDRAQETDTKCPADGLITLALAANDGTLPPAATACVIIGTDLPFTETDDGDYVFSLTNGATMTSKELFEAELSKKVTGALVNPLGPENFGLFDIEFPRFADGKERFFQALRNPVCAWPGCGQPATKSQIHHIKAFKHGGKTTTENLMVLCPFHNGRNDDDLDKPKHGHMVRIDGLEYWQPAFGGPLQLNMHPCAQGGAIRIARRQLGIPIDPSPPGMAYAHG</sequence>
<name>A0ABM9XSJ3_9CORY</name>
<dbReference type="SMART" id="SM00507">
    <property type="entry name" value="HNHc"/>
    <property type="match status" value="1"/>
</dbReference>
<comment type="caution">
    <text evidence="2">The sequence shown here is derived from an EMBL/GenBank/DDBJ whole genome shotgun (WGS) entry which is preliminary data.</text>
</comment>
<evidence type="ECO:0000313" key="2">
    <source>
        <dbReference type="EMBL" id="EEI64165.1"/>
    </source>
</evidence>
<evidence type="ECO:0000313" key="3">
    <source>
        <dbReference type="Proteomes" id="UP000006237"/>
    </source>
</evidence>
<organism evidence="2 3">
    <name type="scientific">Corynebacterium glucuronolyticum ATCC 51866</name>
    <dbReference type="NCBI Taxonomy" id="548478"/>
    <lineage>
        <taxon>Bacteria</taxon>
        <taxon>Bacillati</taxon>
        <taxon>Actinomycetota</taxon>
        <taxon>Actinomycetes</taxon>
        <taxon>Mycobacteriales</taxon>
        <taxon>Corynebacteriaceae</taxon>
        <taxon>Corynebacterium</taxon>
    </lineage>
</organism>
<keyword evidence="2" id="KW-0255">Endonuclease</keyword>
<dbReference type="Proteomes" id="UP000006237">
    <property type="component" value="Unassembled WGS sequence"/>
</dbReference>
<dbReference type="Gene3D" id="1.10.30.50">
    <property type="match status" value="1"/>
</dbReference>
<dbReference type="GO" id="GO:0004519">
    <property type="term" value="F:endonuclease activity"/>
    <property type="evidence" value="ECO:0007669"/>
    <property type="project" value="UniProtKB-KW"/>
</dbReference>
<reference evidence="2 3" key="1">
    <citation type="submission" date="2009-01" db="EMBL/GenBank/DDBJ databases">
        <authorList>
            <person name="Qin X."/>
            <person name="Bachman B."/>
            <person name="Battles P."/>
            <person name="Bell A."/>
            <person name="Bess C."/>
            <person name="Bickham C."/>
            <person name="Chaboub L."/>
            <person name="Chen D."/>
            <person name="Coyle M."/>
            <person name="Deiros D.R."/>
            <person name="Dinh H."/>
            <person name="Forbes L."/>
            <person name="Fowler G."/>
            <person name="Francisco L."/>
            <person name="Fu Q."/>
            <person name="Gubbala S."/>
            <person name="Hale W."/>
            <person name="Han Y."/>
            <person name="Hemphill L."/>
            <person name="Highlander S.K."/>
            <person name="Hirani K."/>
            <person name="Hogues M."/>
            <person name="Jackson L."/>
            <person name="Jakkamsetti A."/>
            <person name="Javaid M."/>
            <person name="Jiang H."/>
            <person name="Korchina V."/>
            <person name="Kovar C."/>
            <person name="Lara F."/>
            <person name="Lee S."/>
            <person name="Mata R."/>
            <person name="Mathew T."/>
            <person name="Moen C."/>
            <person name="Morales K."/>
            <person name="Munidasa M."/>
            <person name="Nazareth L."/>
            <person name="Ngo R."/>
            <person name="Nguyen L."/>
            <person name="Okwuonu G."/>
            <person name="Ongeri F."/>
            <person name="Patil S."/>
            <person name="Petrosino J."/>
            <person name="Pham C."/>
            <person name="Pham P."/>
            <person name="Pu L.-L."/>
            <person name="Puazo M."/>
            <person name="Raj R."/>
            <person name="Reid J."/>
            <person name="Rouhana J."/>
            <person name="Saada N."/>
            <person name="Shang Y."/>
            <person name="Simmons D."/>
            <person name="Thornton R."/>
            <person name="Warren J."/>
            <person name="Weissenberger G."/>
            <person name="Zhang J."/>
            <person name="Zhang L."/>
            <person name="Zhou C."/>
            <person name="Zhu D."/>
            <person name="Muzny D."/>
            <person name="Worley K."/>
            <person name="Gibbs R."/>
        </authorList>
    </citation>
    <scope>NUCLEOTIDE SEQUENCE [LARGE SCALE GENOMIC DNA]</scope>
    <source>
        <strain evidence="2 3">ATCC 51866</strain>
    </source>
</reference>
<protein>
    <submittedName>
        <fullName evidence="2">HNH endonuclease domain protein</fullName>
    </submittedName>
</protein>
<dbReference type="EMBL" id="ACHF01000011">
    <property type="protein sequence ID" value="EEI64165.1"/>
    <property type="molecule type" value="Genomic_DNA"/>
</dbReference>
<dbReference type="InterPro" id="IPR003615">
    <property type="entry name" value="HNH_nuc"/>
</dbReference>
<accession>A0ABM9XSJ3</accession>